<proteinExistence type="predicted"/>
<evidence type="ECO:0000313" key="2">
    <source>
        <dbReference type="Proteomes" id="UP001344447"/>
    </source>
</evidence>
<name>A0AAN7TQ25_9MYCE</name>
<reference evidence="1 2" key="1">
    <citation type="submission" date="2023-11" db="EMBL/GenBank/DDBJ databases">
        <title>Dfirmibasis_genome.</title>
        <authorList>
            <person name="Edelbroek B."/>
            <person name="Kjellin J."/>
            <person name="Jerlstrom-Hultqvist J."/>
            <person name="Soderbom F."/>
        </authorList>
    </citation>
    <scope>NUCLEOTIDE SEQUENCE [LARGE SCALE GENOMIC DNA]</scope>
    <source>
        <strain evidence="1 2">TNS-C-14</strain>
    </source>
</reference>
<protein>
    <submittedName>
        <fullName evidence="1">Uncharacterized protein</fullName>
    </submittedName>
</protein>
<accession>A0AAN7TQ25</accession>
<keyword evidence="2" id="KW-1185">Reference proteome</keyword>
<evidence type="ECO:0000313" key="1">
    <source>
        <dbReference type="EMBL" id="KAK5578207.1"/>
    </source>
</evidence>
<dbReference type="Proteomes" id="UP001344447">
    <property type="component" value="Unassembled WGS sequence"/>
</dbReference>
<organism evidence="1 2">
    <name type="scientific">Dictyostelium firmibasis</name>
    <dbReference type="NCBI Taxonomy" id="79012"/>
    <lineage>
        <taxon>Eukaryota</taxon>
        <taxon>Amoebozoa</taxon>
        <taxon>Evosea</taxon>
        <taxon>Eumycetozoa</taxon>
        <taxon>Dictyostelia</taxon>
        <taxon>Dictyosteliales</taxon>
        <taxon>Dictyosteliaceae</taxon>
        <taxon>Dictyostelium</taxon>
    </lineage>
</organism>
<comment type="caution">
    <text evidence="1">The sequence shown here is derived from an EMBL/GenBank/DDBJ whole genome shotgun (WGS) entry which is preliminary data.</text>
</comment>
<sequence length="115" mass="13207">MPLATVKKTKTNRNQSKYIEKWEGYEHVKKKLIKATIKYKCLSNSLKSICGGEELIHNTLAAMNGNTYKIKNDVLEPSITVAYSLKRLNHLSAHITRKYNISPFLVEQTKDELLK</sequence>
<dbReference type="EMBL" id="JAVFKY010000004">
    <property type="protein sequence ID" value="KAK5578207.1"/>
    <property type="molecule type" value="Genomic_DNA"/>
</dbReference>
<gene>
    <name evidence="1" type="ORF">RB653_003160</name>
</gene>
<dbReference type="AlphaFoldDB" id="A0AAN7TQ25"/>